<dbReference type="Gene3D" id="1.20.140.100">
    <property type="entry name" value="Dynein heavy chain, N-terminal domain 2"/>
    <property type="match status" value="1"/>
</dbReference>
<evidence type="ECO:0000259" key="2">
    <source>
        <dbReference type="Pfam" id="PF08393"/>
    </source>
</evidence>
<dbReference type="Pfam" id="PF08393">
    <property type="entry name" value="DHC_N2"/>
    <property type="match status" value="1"/>
</dbReference>
<gene>
    <name evidence="4" type="primary">DNAH7_3</name>
    <name evidence="4" type="ORF">AMECASPLE_013855</name>
</gene>
<keyword evidence="1" id="KW-0175">Coiled coil</keyword>
<feature type="non-terminal residue" evidence="4">
    <location>
        <position position="1240"/>
    </location>
</feature>
<protein>
    <submittedName>
        <fullName evidence="4">Dynein heavy chain 7, axonemal</fullName>
    </submittedName>
</protein>
<organism evidence="4 5">
    <name type="scientific">Ameca splendens</name>
    <dbReference type="NCBI Taxonomy" id="208324"/>
    <lineage>
        <taxon>Eukaryota</taxon>
        <taxon>Metazoa</taxon>
        <taxon>Chordata</taxon>
        <taxon>Craniata</taxon>
        <taxon>Vertebrata</taxon>
        <taxon>Euteleostomi</taxon>
        <taxon>Actinopterygii</taxon>
        <taxon>Neopterygii</taxon>
        <taxon>Teleostei</taxon>
        <taxon>Neoteleostei</taxon>
        <taxon>Acanthomorphata</taxon>
        <taxon>Ovalentaria</taxon>
        <taxon>Atherinomorphae</taxon>
        <taxon>Cyprinodontiformes</taxon>
        <taxon>Goodeidae</taxon>
        <taxon>Ameca</taxon>
    </lineage>
</organism>
<dbReference type="Gene3D" id="1.10.287.2620">
    <property type="match status" value="1"/>
</dbReference>
<dbReference type="InterPro" id="IPR026983">
    <property type="entry name" value="DHC"/>
</dbReference>
<evidence type="ECO:0000259" key="3">
    <source>
        <dbReference type="Pfam" id="PF12774"/>
    </source>
</evidence>
<evidence type="ECO:0000313" key="5">
    <source>
        <dbReference type="Proteomes" id="UP001469553"/>
    </source>
</evidence>
<evidence type="ECO:0000256" key="1">
    <source>
        <dbReference type="SAM" id="Coils"/>
    </source>
</evidence>
<evidence type="ECO:0000313" key="4">
    <source>
        <dbReference type="EMBL" id="MEQ2314604.1"/>
    </source>
</evidence>
<dbReference type="PANTHER" id="PTHR22878:SF66">
    <property type="entry name" value="DYNEIN AXONEMAL HEAVY CHAIN 7"/>
    <property type="match status" value="1"/>
</dbReference>
<reference evidence="4 5" key="1">
    <citation type="submission" date="2021-06" db="EMBL/GenBank/DDBJ databases">
        <authorList>
            <person name="Palmer J.M."/>
        </authorList>
    </citation>
    <scope>NUCLEOTIDE SEQUENCE [LARGE SCALE GENOMIC DNA]</scope>
    <source>
        <strain evidence="4 5">AS_MEX2019</strain>
        <tissue evidence="4">Muscle</tissue>
    </source>
</reference>
<dbReference type="InterPro" id="IPR042222">
    <property type="entry name" value="Dynein_2_N"/>
</dbReference>
<dbReference type="Gene3D" id="3.20.180.20">
    <property type="entry name" value="Dynein heavy chain, N-terminal domain 2"/>
    <property type="match status" value="1"/>
</dbReference>
<keyword evidence="5" id="KW-1185">Reference proteome</keyword>
<sequence>MYNYYIQRGIGLVNVAPLQDSCLEKIHELIPSKLSHLSWEQNLLDDEIKEEYLHSVRAAILTYKTNDPSGNEKGNEKDLPSHRLEMEIVPKPWNRSFVQARKRMSLNLHCISRPLLQMMILWHNCYKDVRLIDVAELCSRETFMELSEFQQIVSQHLDLTKRFLLENWLSDVHNMFCMANMHNVLVSLSKKGKLESFFNSAAALMTLQLQKLTLNSLSDYTRLISKEMHSDRARGTSGFVLHLILEDSDIKFEPDLRAYEKVLVSVFELMLRSTRSIPRIETTLFPDWEESHLGKTLKPIILPEIIQPQQEEVCRAFWAETDRPKEYIRQYDQYAMLMSRQAEEKVEQFLSQRRSFQDIMEEAIRYQQLADEIQYTPCKVVQLGMFEVRSHKFLRSLVNRAQELKHKLAMQMLQDHQEISRNLCTEFEKISEKALSTPADTLTLMEQKAYMQKVLTTEMPRLEQQLADSNRQLCSIMDFVTLSPEDLELNAQTVHWFQRMPSIFEEHEHMAIVKTELYQSGLKLHRERFMEELVNYSMQMKEFLGFGELSDLSKYLKKAQALNARLDIASEKINELNLEEEAFGWPVSQYPLRTLIHDKLTPFLRLYETASDFLSHHEQWLCGPLSAVSPDKVELEVGNYWRTIYKLEKSFSEVPNALKIARTIKAKVESFRENIPMIQVLCNPGLRTRHWDAMSELAGFSLHPVDEQVCVAQYLVMQLEQHLSSFDGISEAASKEHSLEKALEKMSSEWCFMEFTLLAYRETGTFILSSVEEIQLLLDDHLVKTQTMRGSPFIKPFTKEIREWEAKLLLLQEILDEWLKVQFTWLYLEPIFSSPDIMVQMPEEGRHFTAVDKTWRETMMQVSLDRHVLSVVEIDNMLVRLKQSNEFLESILKGLNNYLEKKRLYFPRFFFLSNEELLEILSETKDPTRVQPHLKKCFEGIASVVFTDVLDISHMKSSEGETVQLLDMISTSRTRGQVEKWLLELEKGMVVSLQKVIGDAINAYPNEQRMNWVRAWPGQTVLCVSQVYWTKDIHEALASGPKAMDAYLAQNNRQIDDIVALVRGKLSKQNRVTLGALVVLDVHARDVLATLVHKGICDENDFEWLSQLRYYWVEGHLQTKMINAGLPYGYEYLGNTPRLVITPLTDRCYRTLFGALHLHLGGAPEGPAGTGKTETTKDLAKAVAKQCVVFNCSDGLDYIALGKFFKGLLSCGAWACFDEFNRIDLEVLSVVAQQILTIQR</sequence>
<proteinExistence type="predicted"/>
<accession>A0ABV1A7S6</accession>
<dbReference type="PANTHER" id="PTHR22878">
    <property type="entry name" value="DYNEIN HEAVY CHAIN 6, AXONEMAL-LIKE-RELATED"/>
    <property type="match status" value="1"/>
</dbReference>
<dbReference type="Gene3D" id="1.20.58.1120">
    <property type="match status" value="1"/>
</dbReference>
<dbReference type="Proteomes" id="UP001469553">
    <property type="component" value="Unassembled WGS sequence"/>
</dbReference>
<feature type="coiled-coil region" evidence="1">
    <location>
        <begin position="552"/>
        <end position="579"/>
    </location>
</feature>
<feature type="domain" description="Dynein heavy chain linker" evidence="2">
    <location>
        <begin position="596"/>
        <end position="999"/>
    </location>
</feature>
<dbReference type="EMBL" id="JAHRIP010085559">
    <property type="protein sequence ID" value="MEQ2314604.1"/>
    <property type="molecule type" value="Genomic_DNA"/>
</dbReference>
<dbReference type="Gene3D" id="3.40.50.300">
    <property type="entry name" value="P-loop containing nucleotide triphosphate hydrolases"/>
    <property type="match status" value="1"/>
</dbReference>
<dbReference type="Pfam" id="PF12774">
    <property type="entry name" value="AAA_6"/>
    <property type="match status" value="1"/>
</dbReference>
<dbReference type="InterPro" id="IPR042228">
    <property type="entry name" value="Dynein_linker_3"/>
</dbReference>
<name>A0ABV1A7S6_9TELE</name>
<dbReference type="InterPro" id="IPR027417">
    <property type="entry name" value="P-loop_NTPase"/>
</dbReference>
<dbReference type="SUPFAM" id="SSF52540">
    <property type="entry name" value="P-loop containing nucleoside triphosphate hydrolases"/>
    <property type="match status" value="1"/>
</dbReference>
<dbReference type="InterPro" id="IPR013602">
    <property type="entry name" value="Dynein_heavy_linker"/>
</dbReference>
<comment type="caution">
    <text evidence="4">The sequence shown here is derived from an EMBL/GenBank/DDBJ whole genome shotgun (WGS) entry which is preliminary data.</text>
</comment>
<feature type="domain" description="Dynein heavy chain hydrolytic ATP-binding dynein motor region" evidence="3">
    <location>
        <begin position="1128"/>
        <end position="1239"/>
    </location>
</feature>
<dbReference type="InterPro" id="IPR035699">
    <property type="entry name" value="AAA_6"/>
</dbReference>